<evidence type="ECO:0000313" key="2">
    <source>
        <dbReference type="Proteomes" id="UP000001542"/>
    </source>
</evidence>
<protein>
    <submittedName>
        <fullName evidence="1">Uncharacterized protein</fullName>
    </submittedName>
</protein>
<proteinExistence type="predicted"/>
<keyword evidence="2" id="KW-1185">Reference proteome</keyword>
<dbReference type="KEGG" id="tva:4774991"/>
<dbReference type="EMBL" id="DS113236">
    <property type="protein sequence ID" value="EAY16977.1"/>
    <property type="molecule type" value="Genomic_DNA"/>
</dbReference>
<evidence type="ECO:0000313" key="1">
    <source>
        <dbReference type="EMBL" id="EAY16977.1"/>
    </source>
</evidence>
<reference evidence="1" key="2">
    <citation type="journal article" date="2007" name="Science">
        <title>Draft genome sequence of the sexually transmitted pathogen Trichomonas vaginalis.</title>
        <authorList>
            <person name="Carlton J.M."/>
            <person name="Hirt R.P."/>
            <person name="Silva J.C."/>
            <person name="Delcher A.L."/>
            <person name="Schatz M."/>
            <person name="Zhao Q."/>
            <person name="Wortman J.R."/>
            <person name="Bidwell S.L."/>
            <person name="Alsmark U.C.M."/>
            <person name="Besteiro S."/>
            <person name="Sicheritz-Ponten T."/>
            <person name="Noel C.J."/>
            <person name="Dacks J.B."/>
            <person name="Foster P.G."/>
            <person name="Simillion C."/>
            <person name="Van de Peer Y."/>
            <person name="Miranda-Saavedra D."/>
            <person name="Barton G.J."/>
            <person name="Westrop G.D."/>
            <person name="Mueller S."/>
            <person name="Dessi D."/>
            <person name="Fiori P.L."/>
            <person name="Ren Q."/>
            <person name="Paulsen I."/>
            <person name="Zhang H."/>
            <person name="Bastida-Corcuera F.D."/>
            <person name="Simoes-Barbosa A."/>
            <person name="Brown M.T."/>
            <person name="Hayes R.D."/>
            <person name="Mukherjee M."/>
            <person name="Okumura C.Y."/>
            <person name="Schneider R."/>
            <person name="Smith A.J."/>
            <person name="Vanacova S."/>
            <person name="Villalvazo M."/>
            <person name="Haas B.J."/>
            <person name="Pertea M."/>
            <person name="Feldblyum T.V."/>
            <person name="Utterback T.R."/>
            <person name="Shu C.L."/>
            <person name="Osoegawa K."/>
            <person name="de Jong P.J."/>
            <person name="Hrdy I."/>
            <person name="Horvathova L."/>
            <person name="Zubacova Z."/>
            <person name="Dolezal P."/>
            <person name="Malik S.B."/>
            <person name="Logsdon J.M. Jr."/>
            <person name="Henze K."/>
            <person name="Gupta A."/>
            <person name="Wang C.C."/>
            <person name="Dunne R.L."/>
            <person name="Upcroft J.A."/>
            <person name="Upcroft P."/>
            <person name="White O."/>
            <person name="Salzberg S.L."/>
            <person name="Tang P."/>
            <person name="Chiu C.-H."/>
            <person name="Lee Y.-S."/>
            <person name="Embley T.M."/>
            <person name="Coombs G.H."/>
            <person name="Mottram J.C."/>
            <person name="Tachezy J."/>
            <person name="Fraser-Liggett C.M."/>
            <person name="Johnson P.J."/>
        </authorList>
    </citation>
    <scope>NUCLEOTIDE SEQUENCE [LARGE SCALE GENOMIC DNA]</scope>
    <source>
        <strain evidence="1">G3</strain>
    </source>
</reference>
<dbReference type="OrthoDB" id="10645136at2759"/>
<dbReference type="AlphaFoldDB" id="A2DRL4"/>
<dbReference type="RefSeq" id="XP_001329200.1">
    <property type="nucleotide sequence ID" value="XM_001329165.1"/>
</dbReference>
<dbReference type="SMR" id="A2DRL4"/>
<dbReference type="Proteomes" id="UP000001542">
    <property type="component" value="Unassembled WGS sequence"/>
</dbReference>
<dbReference type="VEuPathDB" id="TrichDB:TVAGG3_0696790"/>
<dbReference type="VEuPathDB" id="TrichDB:TVAG_280940"/>
<gene>
    <name evidence="1" type="ORF">TVAG_280940</name>
</gene>
<accession>A2DRL4</accession>
<dbReference type="InParanoid" id="A2DRL4"/>
<name>A2DRL4_TRIV3</name>
<sequence>MNRFPRDNSFEESTDNDNLLLELYMEDKKAYIRALNQNLPVFEIEGEYTDETVRKYMSCIDERRLGKEILDPFAGFTSVDNMNKLKCDIFDNREGQTKETSVSLYRNPYAHYNWLQTQAIAIDKLWDNRRAYVSTSF</sequence>
<reference evidence="1" key="1">
    <citation type="submission" date="2006-10" db="EMBL/GenBank/DDBJ databases">
        <authorList>
            <person name="Amadeo P."/>
            <person name="Zhao Q."/>
            <person name="Wortman J."/>
            <person name="Fraser-Liggett C."/>
            <person name="Carlton J."/>
        </authorList>
    </citation>
    <scope>NUCLEOTIDE SEQUENCE</scope>
    <source>
        <strain evidence="1">G3</strain>
    </source>
</reference>
<organism evidence="1 2">
    <name type="scientific">Trichomonas vaginalis (strain ATCC PRA-98 / G3)</name>
    <dbReference type="NCBI Taxonomy" id="412133"/>
    <lineage>
        <taxon>Eukaryota</taxon>
        <taxon>Metamonada</taxon>
        <taxon>Parabasalia</taxon>
        <taxon>Trichomonadida</taxon>
        <taxon>Trichomonadidae</taxon>
        <taxon>Trichomonas</taxon>
    </lineage>
</organism>